<evidence type="ECO:0000313" key="1">
    <source>
        <dbReference type="EMBL" id="GBM81165.1"/>
    </source>
</evidence>
<dbReference type="EMBL" id="BGPR01107898">
    <property type="protein sequence ID" value="GBM81165.1"/>
    <property type="molecule type" value="Genomic_DNA"/>
</dbReference>
<proteinExistence type="predicted"/>
<organism evidence="1 2">
    <name type="scientific">Araneus ventricosus</name>
    <name type="common">Orbweaver spider</name>
    <name type="synonym">Epeira ventricosa</name>
    <dbReference type="NCBI Taxonomy" id="182803"/>
    <lineage>
        <taxon>Eukaryota</taxon>
        <taxon>Metazoa</taxon>
        <taxon>Ecdysozoa</taxon>
        <taxon>Arthropoda</taxon>
        <taxon>Chelicerata</taxon>
        <taxon>Arachnida</taxon>
        <taxon>Araneae</taxon>
        <taxon>Araneomorphae</taxon>
        <taxon>Entelegynae</taxon>
        <taxon>Araneoidea</taxon>
        <taxon>Araneidae</taxon>
        <taxon>Araneus</taxon>
    </lineage>
</organism>
<protein>
    <submittedName>
        <fullName evidence="1">Uncharacterized protein</fullName>
    </submittedName>
</protein>
<dbReference type="Proteomes" id="UP000499080">
    <property type="component" value="Unassembled WGS sequence"/>
</dbReference>
<reference evidence="1 2" key="1">
    <citation type="journal article" date="2019" name="Sci. Rep.">
        <title>Orb-weaving spider Araneus ventricosus genome elucidates the spidroin gene catalogue.</title>
        <authorList>
            <person name="Kono N."/>
            <person name="Nakamura H."/>
            <person name="Ohtoshi R."/>
            <person name="Moran D.A.P."/>
            <person name="Shinohara A."/>
            <person name="Yoshida Y."/>
            <person name="Fujiwara M."/>
            <person name="Mori M."/>
            <person name="Tomita M."/>
            <person name="Arakawa K."/>
        </authorList>
    </citation>
    <scope>NUCLEOTIDE SEQUENCE [LARGE SCALE GENOMIC DNA]</scope>
</reference>
<comment type="caution">
    <text evidence="1">The sequence shown here is derived from an EMBL/GenBank/DDBJ whole genome shotgun (WGS) entry which is preliminary data.</text>
</comment>
<sequence>MEIICQWTNHDAGNRFARLKNRAAINVDIKTGAAIPPWYHAELSADGRLSRLQYLYCDHGICNKQWSIKSLRRSVVVFKELS</sequence>
<dbReference type="AlphaFoldDB" id="A0A4Y2IU47"/>
<keyword evidence="2" id="KW-1185">Reference proteome</keyword>
<accession>A0A4Y2IU47</accession>
<name>A0A4Y2IU47_ARAVE</name>
<gene>
    <name evidence="1" type="ORF">AVEN_33953_1</name>
</gene>
<evidence type="ECO:0000313" key="2">
    <source>
        <dbReference type="Proteomes" id="UP000499080"/>
    </source>
</evidence>